<dbReference type="PANTHER" id="PTHR36892:SF1">
    <property type="entry name" value="OS05G0518200 PROTEIN"/>
    <property type="match status" value="1"/>
</dbReference>
<organism evidence="2 3">
    <name type="scientific">Stephania yunnanensis</name>
    <dbReference type="NCBI Taxonomy" id="152371"/>
    <lineage>
        <taxon>Eukaryota</taxon>
        <taxon>Viridiplantae</taxon>
        <taxon>Streptophyta</taxon>
        <taxon>Embryophyta</taxon>
        <taxon>Tracheophyta</taxon>
        <taxon>Spermatophyta</taxon>
        <taxon>Magnoliopsida</taxon>
        <taxon>Ranunculales</taxon>
        <taxon>Menispermaceae</taxon>
        <taxon>Menispermoideae</taxon>
        <taxon>Cissampelideae</taxon>
        <taxon>Stephania</taxon>
    </lineage>
</organism>
<comment type="caution">
    <text evidence="2">The sequence shown here is derived from an EMBL/GenBank/DDBJ whole genome shotgun (WGS) entry which is preliminary data.</text>
</comment>
<dbReference type="EMBL" id="JBBNAF010000012">
    <property type="protein sequence ID" value="KAK9093177.1"/>
    <property type="molecule type" value="Genomic_DNA"/>
</dbReference>
<reference evidence="2 3" key="1">
    <citation type="submission" date="2024-01" db="EMBL/GenBank/DDBJ databases">
        <title>Genome assemblies of Stephania.</title>
        <authorList>
            <person name="Yang L."/>
        </authorList>
    </citation>
    <scope>NUCLEOTIDE SEQUENCE [LARGE SCALE GENOMIC DNA]</scope>
    <source>
        <strain evidence="2">YNDBR</strain>
        <tissue evidence="2">Leaf</tissue>
    </source>
</reference>
<dbReference type="AlphaFoldDB" id="A0AAP0HQI7"/>
<name>A0AAP0HQI7_9MAGN</name>
<dbReference type="PANTHER" id="PTHR36892">
    <property type="entry name" value="OS01G0201800 PROTEIN"/>
    <property type="match status" value="1"/>
</dbReference>
<evidence type="ECO:0000313" key="3">
    <source>
        <dbReference type="Proteomes" id="UP001420932"/>
    </source>
</evidence>
<feature type="compositionally biased region" description="Basic residues" evidence="1">
    <location>
        <begin position="188"/>
        <end position="199"/>
    </location>
</feature>
<evidence type="ECO:0008006" key="4">
    <source>
        <dbReference type="Google" id="ProtNLM"/>
    </source>
</evidence>
<keyword evidence="3" id="KW-1185">Reference proteome</keyword>
<sequence length="1243" mass="139734">MKKHPKSHFSINSHSLLLSPLSVAPNIEMALEGFSIREYVSNMRSVDVKKCWPFGAFEEYEIESSLPPITIRKYRWWASELDNENMISLDRTVEKSPDLIKDDKAVMICPVCRNFSASTVNAVNAHIDSCLAQASKEERRQIRIAAGNKAKARPAKKRSIAEIFATAPQIETAGSDCAEDNGSENKRKANKKIKSRSKSKKDAMAIVRKLKLKIKKEKKNKMKNKMKKKKIVIDGSSLKRLQEKFRTKPLALDHSAKLRSPVCNKKLKKKNSDTILLQKRKVPRRNNLPMDNQLKAILASKFLTKHHRQELPLYPIQSILKNQKRVSSYQKSSSVDNTQNEDHAISRNVPHLNKHVRFSEKDDILGPGNKRSSSIVLTKPKDVCQAFSGTVDGSTGDHLMNLKTNGSRQHSGRSVGNEIRAQSTSPNVEFDNFYGQVSTPPFLNPNRWSLPDKEKCFLDGSLNVTQAFPHPESCSRFNQDSSPHFQRPRADINGYLQHSRKERYNPMVEIDRGATESVNGMSSSVPDHLFVPISGSDALDSQTNMYETSRYLATQSSANRETNRRISHPTHATVQNSNGCSIEFQPLHHMSTKNRMSNMVEWKKRKTNISQEQYTYDDFIGLPLNSLGELISYENFGQMRKENTLDPSNRCFSVKNLFGPGSCTNYPSLKEGHYSESAVSEDKLRSFSEHSFFKDVPEGLLPYDKLHVTGRTGFWPDRPRENSKSICQLGLDLNMMSISACEYGKSNPSESDNENIQRGKSLETCMLPGTVSTMRLMGKDVAVGRVAAPNSSDDGKIWTDKEIITVQRSNMISDNSSVKRHFQAELLVNPITGKGKETVSGPSLVPQIPCYSQMNYADNRFAHPHLKWQTMPQNGAPWTCNSSVNMQPLSGLPASWELVNRTIDFPGTWVPQADSVSMCSRMAPPLSSCNSYQPQLLNSAQFGSNQSLVYGTSALKFPFEAHDFRDYFQVPQSKCSSQGLPHWMLNSTIRNEYPLGSQIYISEENSYLRPCGVYDTNSFPVLSPQCNALISNHPANMNVRFPNVQNSIRATSSAQRPLIPVLPGYKPGISVSANYRKVSKVKEKSKPKHFLLRDTALVKRDRKRPADKLDGSAECLKKPNLVIEVESSSDEFNQCTSDSHAKFGAEEFDVKRDEERGLEHSPIETEKDRFRTSTSGFSICNMDQTTRSGPIKLSAGAKHILKPSEKCDQDNCRPIHSTIPFGSVSNSHKVTEIPQKSAKVYWL</sequence>
<evidence type="ECO:0000256" key="1">
    <source>
        <dbReference type="SAM" id="MobiDB-lite"/>
    </source>
</evidence>
<feature type="region of interest" description="Disordered" evidence="1">
    <location>
        <begin position="175"/>
        <end position="202"/>
    </location>
</feature>
<protein>
    <recommendedName>
        <fullName evidence="4">UBZ4-type domain-containing protein</fullName>
    </recommendedName>
</protein>
<dbReference type="Proteomes" id="UP001420932">
    <property type="component" value="Unassembled WGS sequence"/>
</dbReference>
<gene>
    <name evidence="2" type="ORF">Syun_028088</name>
</gene>
<accession>A0AAP0HQI7</accession>
<proteinExistence type="predicted"/>
<evidence type="ECO:0000313" key="2">
    <source>
        <dbReference type="EMBL" id="KAK9093177.1"/>
    </source>
</evidence>